<dbReference type="Proteomes" id="UP000317977">
    <property type="component" value="Unassembled WGS sequence"/>
</dbReference>
<sequence length="62" mass="6897">MFLGYLLARSGVEVIVSEKHSDFLRGFRGDTIQNAVAAANLWVRTLCDADLAAVQGRREFLK</sequence>
<dbReference type="AlphaFoldDB" id="A0A5C6F5M0"/>
<reference evidence="1 2" key="1">
    <citation type="submission" date="2019-02" db="EMBL/GenBank/DDBJ databases">
        <title>Deep-cultivation of Planctomycetes and their phenomic and genomic characterization uncovers novel biology.</title>
        <authorList>
            <person name="Wiegand S."/>
            <person name="Jogler M."/>
            <person name="Boedeker C."/>
            <person name="Pinto D."/>
            <person name="Vollmers J."/>
            <person name="Rivas-Marin E."/>
            <person name="Kohn T."/>
            <person name="Peeters S.H."/>
            <person name="Heuer A."/>
            <person name="Rast P."/>
            <person name="Oberbeckmann S."/>
            <person name="Bunk B."/>
            <person name="Jeske O."/>
            <person name="Meyerdierks A."/>
            <person name="Storesund J.E."/>
            <person name="Kallscheuer N."/>
            <person name="Luecker S."/>
            <person name="Lage O.M."/>
            <person name="Pohl T."/>
            <person name="Merkel B.J."/>
            <person name="Hornburger P."/>
            <person name="Mueller R.-W."/>
            <person name="Bruemmer F."/>
            <person name="Labrenz M."/>
            <person name="Spormann A.M."/>
            <person name="Op Den Camp H."/>
            <person name="Overmann J."/>
            <person name="Amann R."/>
            <person name="Jetten M.S.M."/>
            <person name="Mascher T."/>
            <person name="Medema M.H."/>
            <person name="Devos D.P."/>
            <person name="Kaster A.-K."/>
            <person name="Ovreas L."/>
            <person name="Rohde M."/>
            <person name="Galperin M.Y."/>
            <person name="Jogler C."/>
        </authorList>
    </citation>
    <scope>NUCLEOTIDE SEQUENCE [LARGE SCALE GENOMIC DNA]</scope>
    <source>
        <strain evidence="1 2">Poly59</strain>
    </source>
</reference>
<evidence type="ECO:0000313" key="1">
    <source>
        <dbReference type="EMBL" id="TWU55824.1"/>
    </source>
</evidence>
<comment type="caution">
    <text evidence="1">The sequence shown here is derived from an EMBL/GenBank/DDBJ whole genome shotgun (WGS) entry which is preliminary data.</text>
</comment>
<gene>
    <name evidence="1" type="ORF">Poly59_21270</name>
</gene>
<keyword evidence="2" id="KW-1185">Reference proteome</keyword>
<organism evidence="1 2">
    <name type="scientific">Rubripirellula reticaptiva</name>
    <dbReference type="NCBI Taxonomy" id="2528013"/>
    <lineage>
        <taxon>Bacteria</taxon>
        <taxon>Pseudomonadati</taxon>
        <taxon>Planctomycetota</taxon>
        <taxon>Planctomycetia</taxon>
        <taxon>Pirellulales</taxon>
        <taxon>Pirellulaceae</taxon>
        <taxon>Rubripirellula</taxon>
    </lineage>
</organism>
<accession>A0A5C6F5M0</accession>
<name>A0A5C6F5M0_9BACT</name>
<dbReference type="EMBL" id="SJPX01000002">
    <property type="protein sequence ID" value="TWU55824.1"/>
    <property type="molecule type" value="Genomic_DNA"/>
</dbReference>
<proteinExistence type="predicted"/>
<protein>
    <submittedName>
        <fullName evidence="1">Uncharacterized protein</fullName>
    </submittedName>
</protein>
<dbReference type="OrthoDB" id="9806565at2"/>
<evidence type="ECO:0000313" key="2">
    <source>
        <dbReference type="Proteomes" id="UP000317977"/>
    </source>
</evidence>